<dbReference type="Gene3D" id="1.20.120.450">
    <property type="entry name" value="dinb family like domain"/>
    <property type="match status" value="1"/>
</dbReference>
<feature type="domain" description="DinB-like" evidence="1">
    <location>
        <begin position="11"/>
        <end position="169"/>
    </location>
</feature>
<accession>A0ABQ6G8G1</accession>
<sequence>MRSTIEALQAFESAVERYREELGPLRMEQLLAKPSEEEWSVGQMVVHLIRSAQYMHLRNVDQCIAGGDLVLAGTGVKTENGKAAFELGSFPPIRIRVPASPQYTPQQPDTKEQLIEGLRDVWERMKRTEPELIRAPLENTVPHPSFGALNAVEWFLLIEMHYRHHFLQLERLKDFLEI</sequence>
<keyword evidence="3" id="KW-1185">Reference proteome</keyword>
<name>A0ABQ6G8G1_9BACL</name>
<comment type="caution">
    <text evidence="2">The sequence shown here is derived from an EMBL/GenBank/DDBJ whole genome shotgun (WGS) entry which is preliminary data.</text>
</comment>
<organism evidence="2 3">
    <name type="scientific">Paenibacillus glycanilyticus</name>
    <dbReference type="NCBI Taxonomy" id="126569"/>
    <lineage>
        <taxon>Bacteria</taxon>
        <taxon>Bacillati</taxon>
        <taxon>Bacillota</taxon>
        <taxon>Bacilli</taxon>
        <taxon>Bacillales</taxon>
        <taxon>Paenibacillaceae</taxon>
        <taxon>Paenibacillus</taxon>
    </lineage>
</organism>
<dbReference type="RefSeq" id="WP_284237977.1">
    <property type="nucleotide sequence ID" value="NZ_BSSQ01000006.1"/>
</dbReference>
<evidence type="ECO:0000313" key="2">
    <source>
        <dbReference type="EMBL" id="GLX67231.1"/>
    </source>
</evidence>
<dbReference type="InterPro" id="IPR024775">
    <property type="entry name" value="DinB-like"/>
</dbReference>
<dbReference type="EMBL" id="BSSQ01000006">
    <property type="protein sequence ID" value="GLX67231.1"/>
    <property type="molecule type" value="Genomic_DNA"/>
</dbReference>
<evidence type="ECO:0000313" key="3">
    <source>
        <dbReference type="Proteomes" id="UP001157114"/>
    </source>
</evidence>
<dbReference type="SUPFAM" id="SSF109854">
    <property type="entry name" value="DinB/YfiT-like putative metalloenzymes"/>
    <property type="match status" value="1"/>
</dbReference>
<protein>
    <recommendedName>
        <fullName evidence="1">DinB-like domain-containing protein</fullName>
    </recommendedName>
</protein>
<proteinExistence type="predicted"/>
<reference evidence="2 3" key="1">
    <citation type="submission" date="2023-03" db="EMBL/GenBank/DDBJ databases">
        <title>Draft genome sequence of the bacteria which degrade cell wall of Tricholomamatutake.</title>
        <authorList>
            <person name="Konishi Y."/>
            <person name="Fukuta Y."/>
            <person name="Shirasaka N."/>
        </authorList>
    </citation>
    <scope>NUCLEOTIDE SEQUENCE [LARGE SCALE GENOMIC DNA]</scope>
    <source>
        <strain evidence="3">mu1</strain>
    </source>
</reference>
<dbReference type="Proteomes" id="UP001157114">
    <property type="component" value="Unassembled WGS sequence"/>
</dbReference>
<dbReference type="Pfam" id="PF12867">
    <property type="entry name" value="DinB_2"/>
    <property type="match status" value="1"/>
</dbReference>
<gene>
    <name evidence="2" type="ORF">MU1_15760</name>
</gene>
<dbReference type="InterPro" id="IPR034660">
    <property type="entry name" value="DinB/YfiT-like"/>
</dbReference>
<evidence type="ECO:0000259" key="1">
    <source>
        <dbReference type="Pfam" id="PF12867"/>
    </source>
</evidence>